<feature type="domain" description="Aconitase A/isopropylmalate dehydratase small subunit swivel" evidence="4">
    <location>
        <begin position="51"/>
        <end position="99"/>
    </location>
</feature>
<dbReference type="STRING" id="871963.Desdi_1618"/>
<keyword evidence="2 3" id="KW-0456">Lyase</keyword>
<dbReference type="InterPro" id="IPR050075">
    <property type="entry name" value="LeuD"/>
</dbReference>
<comment type="function">
    <text evidence="3">Catalyzes the isomerization between 2-isopropylmalate and 3-isopropylmalate, via the formation of 2-isopropylmaleate.</text>
</comment>
<evidence type="ECO:0000313" key="6">
    <source>
        <dbReference type="Proteomes" id="UP000010797"/>
    </source>
</evidence>
<dbReference type="GO" id="GO:0009098">
    <property type="term" value="P:L-leucine biosynthetic process"/>
    <property type="evidence" value="ECO:0007669"/>
    <property type="project" value="UniProtKB-UniRule"/>
</dbReference>
<reference evidence="6" key="1">
    <citation type="submission" date="2012-02" db="EMBL/GenBank/DDBJ databases">
        <title>Complete sequence of Desulfitobacterium dichloroeliminans LMG P-21439.</title>
        <authorList>
            <person name="Lucas S."/>
            <person name="Han J."/>
            <person name="Lapidus A."/>
            <person name="Cheng J.-F."/>
            <person name="Goodwin L."/>
            <person name="Pitluck S."/>
            <person name="Peters L."/>
            <person name="Ovchinnikova G."/>
            <person name="Teshima H."/>
            <person name="Detter J.C."/>
            <person name="Han C."/>
            <person name="Tapia R."/>
            <person name="Land M."/>
            <person name="Hauser L."/>
            <person name="Kyrpides N."/>
            <person name="Ivanova N."/>
            <person name="Pagani I."/>
            <person name="Kruse T."/>
            <person name="de Vos W.M."/>
            <person name="Boon N."/>
            <person name="Smidt H."/>
            <person name="Woyke T."/>
        </authorList>
    </citation>
    <scope>NUCLEOTIDE SEQUENCE [LARGE SCALE GENOMIC DNA]</scope>
    <source>
        <strain evidence="6">LMG P-21439 / DCA1</strain>
    </source>
</reference>
<protein>
    <recommendedName>
        <fullName evidence="3">3-isopropylmalate dehydratase small subunit</fullName>
        <ecNumber evidence="3">4.2.1.33</ecNumber>
    </recommendedName>
    <alternativeName>
        <fullName evidence="3">Alpha-IPM isomerase</fullName>
        <shortName evidence="3">IPMI</shortName>
    </alternativeName>
    <alternativeName>
        <fullName evidence="3">Isopropylmalate isomerase</fullName>
    </alternativeName>
</protein>
<dbReference type="HOGENOM" id="CLU_081378_1_1_9"/>
<keyword evidence="3" id="KW-0028">Amino-acid biosynthesis</keyword>
<dbReference type="PANTHER" id="PTHR43345:SF2">
    <property type="entry name" value="3-ISOPROPYLMALATE DEHYDRATASE SMALL SUBUNIT 1"/>
    <property type="match status" value="1"/>
</dbReference>
<dbReference type="UniPathway" id="UPA00048">
    <property type="reaction ID" value="UER00071"/>
</dbReference>
<dbReference type="EMBL" id="CP003344">
    <property type="protein sequence ID" value="AGA69109.1"/>
    <property type="molecule type" value="Genomic_DNA"/>
</dbReference>
<dbReference type="EC" id="4.2.1.33" evidence="3"/>
<dbReference type="Pfam" id="PF00694">
    <property type="entry name" value="Aconitase_C"/>
    <property type="match status" value="1"/>
</dbReference>
<sequence>MARAWKFGDDIDTDAIIPARHMNQFSPEHLAAHCMEDADVNFAKEVRIGDVIVGGKNFGCGSSREHAPVAIKAAGVKAVIAESYARIFYRNSLNIGMPILESPEAVQGIETGDEVSVDLESGKIINLTKNTEFEARPFPPFMQDLIKTGGLIPYVKGRRENA</sequence>
<comment type="subunit">
    <text evidence="3">Heterodimer of LeuC and LeuD.</text>
</comment>
<dbReference type="KEGG" id="ddl:Desdi_1618"/>
<proteinExistence type="inferred from homology"/>
<dbReference type="SUPFAM" id="SSF52016">
    <property type="entry name" value="LeuD/IlvD-like"/>
    <property type="match status" value="1"/>
</dbReference>
<accession>L0F5L7</accession>
<name>L0F5L7_DESDL</name>
<dbReference type="FunFam" id="3.20.19.10:FF:000007">
    <property type="entry name" value="Isopropylmalate/citramalate isomerase small subunit"/>
    <property type="match status" value="1"/>
</dbReference>
<gene>
    <name evidence="3" type="primary">leuD</name>
    <name evidence="5" type="ordered locus">Desdi_1618</name>
</gene>
<dbReference type="Proteomes" id="UP000010797">
    <property type="component" value="Chromosome"/>
</dbReference>
<evidence type="ECO:0000313" key="5">
    <source>
        <dbReference type="EMBL" id="AGA69109.1"/>
    </source>
</evidence>
<dbReference type="OrthoDB" id="9777465at2"/>
<dbReference type="eggNOG" id="COG0066">
    <property type="taxonomic scope" value="Bacteria"/>
</dbReference>
<dbReference type="NCBIfam" id="TIGR02087">
    <property type="entry name" value="LEUD_arch"/>
    <property type="match status" value="1"/>
</dbReference>
<evidence type="ECO:0000256" key="1">
    <source>
        <dbReference type="ARBA" id="ARBA00009869"/>
    </source>
</evidence>
<organism evidence="5 6">
    <name type="scientific">Desulfitobacterium dichloroeliminans (strain LMG P-21439 / DCA1)</name>
    <dbReference type="NCBI Taxonomy" id="871963"/>
    <lineage>
        <taxon>Bacteria</taxon>
        <taxon>Bacillati</taxon>
        <taxon>Bacillota</taxon>
        <taxon>Clostridia</taxon>
        <taxon>Eubacteriales</taxon>
        <taxon>Desulfitobacteriaceae</taxon>
        <taxon>Desulfitobacterium</taxon>
    </lineage>
</organism>
<evidence type="ECO:0000256" key="3">
    <source>
        <dbReference type="HAMAP-Rule" id="MF_01032"/>
    </source>
</evidence>
<dbReference type="PANTHER" id="PTHR43345">
    <property type="entry name" value="3-ISOPROPYLMALATE DEHYDRATASE SMALL SUBUNIT 2-RELATED-RELATED"/>
    <property type="match status" value="1"/>
</dbReference>
<dbReference type="HAMAP" id="MF_01032">
    <property type="entry name" value="LeuD_type2"/>
    <property type="match status" value="1"/>
</dbReference>
<dbReference type="GO" id="GO:0003861">
    <property type="term" value="F:3-isopropylmalate dehydratase activity"/>
    <property type="evidence" value="ECO:0007669"/>
    <property type="project" value="UniProtKB-UniRule"/>
</dbReference>
<comment type="catalytic activity">
    <reaction evidence="3">
        <text>(2R,3S)-3-isopropylmalate = (2S)-2-isopropylmalate</text>
        <dbReference type="Rhea" id="RHEA:32287"/>
        <dbReference type="ChEBI" id="CHEBI:1178"/>
        <dbReference type="ChEBI" id="CHEBI:35121"/>
        <dbReference type="EC" id="4.2.1.33"/>
    </reaction>
</comment>
<comment type="pathway">
    <text evidence="3">Amino-acid biosynthesis; L-leucine biosynthesis; L-leucine from 3-methyl-2-oxobutanoate: step 2/4.</text>
</comment>
<keyword evidence="3" id="KW-0432">Leucine biosynthesis</keyword>
<dbReference type="InterPro" id="IPR011827">
    <property type="entry name" value="LeuD_type2/HacB/DmdB"/>
</dbReference>
<keyword evidence="3" id="KW-0100">Branched-chain amino acid biosynthesis</keyword>
<dbReference type="RefSeq" id="WP_015262099.1">
    <property type="nucleotide sequence ID" value="NC_019903.1"/>
</dbReference>
<dbReference type="InterPro" id="IPR000573">
    <property type="entry name" value="AconitaseA/IPMdHydase_ssu_swvl"/>
</dbReference>
<dbReference type="CDD" id="cd01577">
    <property type="entry name" value="IPMI_Swivel"/>
    <property type="match status" value="1"/>
</dbReference>
<keyword evidence="6" id="KW-1185">Reference proteome</keyword>
<dbReference type="InterPro" id="IPR015928">
    <property type="entry name" value="Aconitase/3IPM_dehydase_swvl"/>
</dbReference>
<evidence type="ECO:0000256" key="2">
    <source>
        <dbReference type="ARBA" id="ARBA00023239"/>
    </source>
</evidence>
<comment type="similarity">
    <text evidence="1 3">Belongs to the LeuD family. LeuD type 2 subfamily.</text>
</comment>
<dbReference type="AlphaFoldDB" id="L0F5L7"/>
<dbReference type="Gene3D" id="3.20.19.10">
    <property type="entry name" value="Aconitase, domain 4"/>
    <property type="match status" value="1"/>
</dbReference>
<evidence type="ECO:0000259" key="4">
    <source>
        <dbReference type="Pfam" id="PF00694"/>
    </source>
</evidence>
<dbReference type="InterPro" id="IPR033940">
    <property type="entry name" value="IPMI_Swivel"/>
</dbReference>